<dbReference type="GO" id="GO:0015035">
    <property type="term" value="F:protein-disulfide reductase activity"/>
    <property type="evidence" value="ECO:0007669"/>
    <property type="project" value="UniProtKB-UniRule"/>
</dbReference>
<evidence type="ECO:0000256" key="6">
    <source>
        <dbReference type="NCBIfam" id="TIGR01068"/>
    </source>
</evidence>
<evidence type="ECO:0000313" key="9">
    <source>
        <dbReference type="EMBL" id="KGF49409.1"/>
    </source>
</evidence>
<dbReference type="InterPro" id="IPR017937">
    <property type="entry name" value="Thioredoxin_CS"/>
</dbReference>
<dbReference type="SUPFAM" id="SSF52833">
    <property type="entry name" value="Thioredoxin-like"/>
    <property type="match status" value="1"/>
</dbReference>
<dbReference type="FunFam" id="3.40.30.10:FF:000229">
    <property type="entry name" value="Thioredoxin (TRX)"/>
    <property type="match status" value="1"/>
</dbReference>
<feature type="domain" description="Thioredoxin" evidence="8">
    <location>
        <begin position="37"/>
        <end position="160"/>
    </location>
</feature>
<dbReference type="EMBL" id="JRNR01000044">
    <property type="protein sequence ID" value="KGF49409.1"/>
    <property type="molecule type" value="Genomic_DNA"/>
</dbReference>
<keyword evidence="2" id="KW-0813">Transport</keyword>
<sequence>MKKSMVLALATLSLAMMSCAQANKKENNNKKQETEETKKVKKMKVIEMNEAMFSEKIVDYKKNGGKWDYRGDKPAIIDFYATWCGPCKATAPILEELAAEYEGKIDVYKVDVDKNEELSALFSIQSIPTLLFIPKNGQPTIAVGAQPRAEIERGIKELLLK</sequence>
<evidence type="ECO:0000256" key="3">
    <source>
        <dbReference type="ARBA" id="ARBA00022982"/>
    </source>
</evidence>
<dbReference type="PANTHER" id="PTHR45663:SF11">
    <property type="entry name" value="GEO12009P1"/>
    <property type="match status" value="1"/>
</dbReference>
<dbReference type="GO" id="GO:0005829">
    <property type="term" value="C:cytosol"/>
    <property type="evidence" value="ECO:0007669"/>
    <property type="project" value="TreeGrafter"/>
</dbReference>
<name>A0A096CVW1_9BACT</name>
<feature type="signal peptide" evidence="7">
    <location>
        <begin position="1"/>
        <end position="22"/>
    </location>
</feature>
<keyword evidence="5" id="KW-0676">Redox-active center</keyword>
<dbReference type="InterPro" id="IPR005746">
    <property type="entry name" value="Thioredoxin"/>
</dbReference>
<dbReference type="PROSITE" id="PS51352">
    <property type="entry name" value="THIOREDOXIN_2"/>
    <property type="match status" value="1"/>
</dbReference>
<gene>
    <name evidence="9" type="ORF">HMPREF0654_05200</name>
</gene>
<organism evidence="9 10">
    <name type="scientific">Prevotella disiens DNF00882</name>
    <dbReference type="NCBI Taxonomy" id="1401075"/>
    <lineage>
        <taxon>Bacteria</taxon>
        <taxon>Pseudomonadati</taxon>
        <taxon>Bacteroidota</taxon>
        <taxon>Bacteroidia</taxon>
        <taxon>Bacteroidales</taxon>
        <taxon>Prevotellaceae</taxon>
        <taxon>Prevotella</taxon>
    </lineage>
</organism>
<dbReference type="Proteomes" id="UP000029538">
    <property type="component" value="Unassembled WGS sequence"/>
</dbReference>
<dbReference type="CDD" id="cd02947">
    <property type="entry name" value="TRX_family"/>
    <property type="match status" value="1"/>
</dbReference>
<dbReference type="Pfam" id="PF00085">
    <property type="entry name" value="Thioredoxin"/>
    <property type="match status" value="1"/>
</dbReference>
<accession>A0A096CVW1</accession>
<keyword evidence="3" id="KW-0249">Electron transport</keyword>
<dbReference type="NCBIfam" id="TIGR01068">
    <property type="entry name" value="thioredoxin"/>
    <property type="match status" value="1"/>
</dbReference>
<proteinExistence type="inferred from homology"/>
<evidence type="ECO:0000313" key="10">
    <source>
        <dbReference type="Proteomes" id="UP000029538"/>
    </source>
</evidence>
<dbReference type="AlphaFoldDB" id="A0A096CVW1"/>
<dbReference type="RefSeq" id="WP_036883081.1">
    <property type="nucleotide sequence ID" value="NZ_JRNR01000044.1"/>
</dbReference>
<evidence type="ECO:0000256" key="1">
    <source>
        <dbReference type="ARBA" id="ARBA00008987"/>
    </source>
</evidence>
<protein>
    <recommendedName>
        <fullName evidence="6">Thioredoxin</fullName>
    </recommendedName>
</protein>
<dbReference type="Gene3D" id="3.40.30.10">
    <property type="entry name" value="Glutaredoxin"/>
    <property type="match status" value="1"/>
</dbReference>
<comment type="similarity">
    <text evidence="1">Belongs to the thioredoxin family.</text>
</comment>
<feature type="chain" id="PRO_5001926279" description="Thioredoxin" evidence="7">
    <location>
        <begin position="23"/>
        <end position="161"/>
    </location>
</feature>
<keyword evidence="7" id="KW-0732">Signal</keyword>
<dbReference type="InterPro" id="IPR036249">
    <property type="entry name" value="Thioredoxin-like_sf"/>
</dbReference>
<dbReference type="PRINTS" id="PR00421">
    <property type="entry name" value="THIOREDOXIN"/>
</dbReference>
<evidence type="ECO:0000256" key="5">
    <source>
        <dbReference type="ARBA" id="ARBA00023284"/>
    </source>
</evidence>
<keyword evidence="4" id="KW-1015">Disulfide bond</keyword>
<evidence type="ECO:0000256" key="2">
    <source>
        <dbReference type="ARBA" id="ARBA00022448"/>
    </source>
</evidence>
<evidence type="ECO:0000256" key="7">
    <source>
        <dbReference type="SAM" id="SignalP"/>
    </source>
</evidence>
<dbReference type="GO" id="GO:0045454">
    <property type="term" value="P:cell redox homeostasis"/>
    <property type="evidence" value="ECO:0007669"/>
    <property type="project" value="TreeGrafter"/>
</dbReference>
<evidence type="ECO:0000259" key="8">
    <source>
        <dbReference type="PROSITE" id="PS51352"/>
    </source>
</evidence>
<dbReference type="PROSITE" id="PS00194">
    <property type="entry name" value="THIOREDOXIN_1"/>
    <property type="match status" value="1"/>
</dbReference>
<reference evidence="9 10" key="1">
    <citation type="submission" date="2014-07" db="EMBL/GenBank/DDBJ databases">
        <authorList>
            <person name="McCorrison J."/>
            <person name="Sanka R."/>
            <person name="Torralba M."/>
            <person name="Gillis M."/>
            <person name="Haft D.H."/>
            <person name="Methe B."/>
            <person name="Sutton G."/>
            <person name="Nelson K.E."/>
        </authorList>
    </citation>
    <scope>NUCLEOTIDE SEQUENCE [LARGE SCALE GENOMIC DNA]</scope>
    <source>
        <strain evidence="9 10">DNF00882</strain>
    </source>
</reference>
<dbReference type="InterPro" id="IPR013766">
    <property type="entry name" value="Thioredoxin_domain"/>
</dbReference>
<comment type="caution">
    <text evidence="9">The sequence shown here is derived from an EMBL/GenBank/DDBJ whole genome shotgun (WGS) entry which is preliminary data.</text>
</comment>
<evidence type="ECO:0000256" key="4">
    <source>
        <dbReference type="ARBA" id="ARBA00023157"/>
    </source>
</evidence>
<dbReference type="PANTHER" id="PTHR45663">
    <property type="entry name" value="GEO12009P1"/>
    <property type="match status" value="1"/>
</dbReference>
<dbReference type="PROSITE" id="PS51257">
    <property type="entry name" value="PROKAR_LIPOPROTEIN"/>
    <property type="match status" value="1"/>
</dbReference>